<evidence type="ECO:0000259" key="12">
    <source>
        <dbReference type="PROSITE" id="PS52020"/>
    </source>
</evidence>
<dbReference type="GO" id="GO:0004519">
    <property type="term" value="F:endonuclease activity"/>
    <property type="evidence" value="ECO:0007669"/>
    <property type="project" value="UniProtKB-KW"/>
</dbReference>
<dbReference type="InterPro" id="IPR027417">
    <property type="entry name" value="P-loop_NTPase"/>
</dbReference>
<dbReference type="GO" id="GO:0006260">
    <property type="term" value="P:DNA replication"/>
    <property type="evidence" value="ECO:0007669"/>
    <property type="project" value="UniProtKB-KW"/>
</dbReference>
<keyword evidence="4" id="KW-0540">Nuclease</keyword>
<dbReference type="GO" id="GO:0000166">
    <property type="term" value="F:nucleotide binding"/>
    <property type="evidence" value="ECO:0007669"/>
    <property type="project" value="UniProtKB-KW"/>
</dbReference>
<evidence type="ECO:0000256" key="1">
    <source>
        <dbReference type="ARBA" id="ARBA00022679"/>
    </source>
</evidence>
<feature type="region of interest" description="Disordered" evidence="11">
    <location>
        <begin position="470"/>
        <end position="513"/>
    </location>
</feature>
<feature type="region of interest" description="Disordered" evidence="11">
    <location>
        <begin position="1176"/>
        <end position="1219"/>
    </location>
</feature>
<keyword evidence="7" id="KW-0255">Endonuclease</keyword>
<evidence type="ECO:0000313" key="13">
    <source>
        <dbReference type="EMBL" id="KAJ8050579.1"/>
    </source>
</evidence>
<dbReference type="GO" id="GO:0016787">
    <property type="term" value="F:hydrolase activity"/>
    <property type="evidence" value="ECO:0007669"/>
    <property type="project" value="UniProtKB-KW"/>
</dbReference>
<keyword evidence="2" id="KW-0548">Nucleotidyltransferase</keyword>
<keyword evidence="10" id="KW-0238">DNA-binding</keyword>
<evidence type="ECO:0000256" key="5">
    <source>
        <dbReference type="ARBA" id="ARBA00022723"/>
    </source>
</evidence>
<feature type="compositionally biased region" description="Basic and acidic residues" evidence="11">
    <location>
        <begin position="1196"/>
        <end position="1210"/>
    </location>
</feature>
<keyword evidence="1" id="KW-0808">Transferase</keyword>
<dbReference type="GO" id="GO:0003677">
    <property type="term" value="F:DNA binding"/>
    <property type="evidence" value="ECO:0007669"/>
    <property type="project" value="UniProtKB-KW"/>
</dbReference>
<proteinExistence type="predicted"/>
<reference evidence="13" key="1">
    <citation type="submission" date="2021-10" db="EMBL/GenBank/DDBJ databases">
        <title>Tropical sea cucumber genome reveals ecological adaptation and Cuvierian tubules defense mechanism.</title>
        <authorList>
            <person name="Chen T."/>
        </authorList>
    </citation>
    <scope>NUCLEOTIDE SEQUENCE</scope>
    <source>
        <strain evidence="13">Nanhai2018</strain>
        <tissue evidence="13">Muscle</tissue>
    </source>
</reference>
<keyword evidence="9" id="KW-0190">Covalent protein-DNA linkage</keyword>
<keyword evidence="5" id="KW-0479">Metal-binding</keyword>
<feature type="compositionally biased region" description="Basic and acidic residues" evidence="11">
    <location>
        <begin position="490"/>
        <end position="504"/>
    </location>
</feature>
<feature type="region of interest" description="Disordered" evidence="11">
    <location>
        <begin position="117"/>
        <end position="160"/>
    </location>
</feature>
<evidence type="ECO:0000256" key="9">
    <source>
        <dbReference type="ARBA" id="ARBA00023124"/>
    </source>
</evidence>
<sequence>MAGNNSLEGHRVRQVYLITYSQADEEKVPSRDDFAQMILAAFISQTTAEPLHWVCSQEAHQDGGTHYHMAIKLNKIYRWRKVRDHLASEQGIQLHFSDIHHDYYSAWQYVTKEDRDAIQSPGHPDLRAGTAPSTSRASERHHEMGDKEGPSGKRRKKARLSSYDVSQIAVSRGIKTRLALLALANQQKAEGKTDLAEFIVNRGKRVAGWEMAEAEEKLKRSKLSRTEIMQQAQCGPCVCNGQWRDCAEEILHKNEIPANVFSKAVLTLLQEGRGKYRNILITGPANCGKTFILNPLNKLYKTFSNPATGSFAWVGAEDAEVLFLNDFRWSAQIIPWHDMLLLLEGQMVHLPAPKTHFTRDIVFDKDTPIFATASHQFVYVRGGEVDSRETEMMTVRWRTTAEPLHWVCSQEAHQDGGTHYHMAIKLNKIYRWRKVRDHLASEQGIQLHFSDIHHDYYSAWQYVTKEDRDAIQSPGHPDLRAGTAPSTSRASERHHEMGDKEGPSGKRRKKARLSSYDVSQIAVSRGIKTRLALLALANQQKAEGKTDLAEFIVNRGKRVAGWEMAEAEEKLKRSKLSRTEIMQQAQCGPCVCNGQWRDCAEEILHKNEIPANVFSKAVLTLLQEGRGKYRNILITGPANCGKTFILNPLNKLYKTFSNPATGSFAWVGAEDAEVLFLNDFRWSAQIIPWHDMLLLLEGQMVHLPAPKTHFTRDIVFDKDTPIFATASHQFVYVRGGEVDSRETEMMTVRWRTTAEPLHWVCSQEAHQDGGTHYHMAIKLNKIYRWRKVRDHLASEQGIQLHFSDIHHDYYSAWQYVTKEDRDAIQSPGHPDLRAGTAPSTSRASERHHEMGDKEGPSGKRRKKARLSSYDVSQIAVSRGIKTRLALLALANQQKAEGKTDLAEFIVNRGKRVAGWEMAEAEEKLKRSKLSRTEIMQQAQCGPCVCNGQWRDCAEEILHKNEIPANVFSKAVLTLLQEGRGKYRNILITGPANCGKTFILNPLNKLYKTFSNPATGSFAWVGAEDAEVLFLNDFRWSAQIIPWHDMLLLLEGQMVHLPAPKTHFTRDIVFDKDTPIFATASHQFVYVRGGEVDSRETEMMTVRWRTTAEPLHWVCSQEAHQDGGTHYHMAIKLNKIYRWRKVRDHLASEQGIQLHFSDIHHDYYSAWQYVTKEDRDAIQSPGHPDLRAGTAPSTSRASERHHEMGDKEGPSGKRRKKARLSSYDVSQIAVSRGIKTRLALLALANQQKAEGKTDLAEFIVNRGKRVAGWEMAEAEEKLKRSKLSRTEIMQQAQCGPCVCNGQWRDCAEEILHKNEIPANVFSKAVLTLLQEGRGKYRNILITGPANCGKTFILNPLNKLYKTFSNPATGSFAWVGAEDAEVLFLNDFRWSAQIIPWHDMLLLLEGQMVHLPAPKTHFTRDIVFDKDTPIFATASHQFVYVRGGEVDSRETEMMTVRWRVFQFFYQIPSQEQKCIPVCPACFSKFIIENAGNNLGTE</sequence>
<evidence type="ECO:0000256" key="11">
    <source>
        <dbReference type="SAM" id="MobiDB-lite"/>
    </source>
</evidence>
<dbReference type="SUPFAM" id="SSF52540">
    <property type="entry name" value="P-loop containing nucleoside triphosphate hydrolases"/>
    <property type="match status" value="4"/>
</dbReference>
<gene>
    <name evidence="13" type="ORF">HOLleu_03834</name>
</gene>
<feature type="compositionally biased region" description="Basic and acidic residues" evidence="11">
    <location>
        <begin position="843"/>
        <end position="857"/>
    </location>
</feature>
<keyword evidence="6" id="KW-0547">Nucleotide-binding</keyword>
<dbReference type="GO" id="GO:0016779">
    <property type="term" value="F:nucleotidyltransferase activity"/>
    <property type="evidence" value="ECO:0007669"/>
    <property type="project" value="UniProtKB-KW"/>
</dbReference>
<dbReference type="Proteomes" id="UP001152320">
    <property type="component" value="Chromosome 1"/>
</dbReference>
<keyword evidence="14" id="KW-1185">Reference proteome</keyword>
<dbReference type="PROSITE" id="PS52020">
    <property type="entry name" value="CRESS_DNA_REP"/>
    <property type="match status" value="1"/>
</dbReference>
<evidence type="ECO:0000256" key="8">
    <source>
        <dbReference type="ARBA" id="ARBA00022801"/>
    </source>
</evidence>
<feature type="compositionally biased region" description="Basic and acidic residues" evidence="11">
    <location>
        <begin position="137"/>
        <end position="151"/>
    </location>
</feature>
<evidence type="ECO:0000256" key="3">
    <source>
        <dbReference type="ARBA" id="ARBA00022705"/>
    </source>
</evidence>
<evidence type="ECO:0000256" key="7">
    <source>
        <dbReference type="ARBA" id="ARBA00022759"/>
    </source>
</evidence>
<evidence type="ECO:0000256" key="4">
    <source>
        <dbReference type="ARBA" id="ARBA00022722"/>
    </source>
</evidence>
<evidence type="ECO:0000256" key="2">
    <source>
        <dbReference type="ARBA" id="ARBA00022695"/>
    </source>
</evidence>
<name>A0A9Q1HKG3_HOLLE</name>
<protein>
    <recommendedName>
        <fullName evidence="12">CRESS-DNA virus Rep endonuclease domain-containing protein</fullName>
    </recommendedName>
</protein>
<keyword evidence="8" id="KW-0378">Hydrolase</keyword>
<feature type="domain" description="CRESS-DNA virus Rep endonuclease" evidence="12">
    <location>
        <begin position="10"/>
        <end position="124"/>
    </location>
</feature>
<dbReference type="Gene3D" id="3.40.1310.20">
    <property type="match status" value="1"/>
</dbReference>
<evidence type="ECO:0000256" key="10">
    <source>
        <dbReference type="ARBA" id="ARBA00023125"/>
    </source>
</evidence>
<dbReference type="Gene3D" id="3.40.50.300">
    <property type="entry name" value="P-loop containing nucleotide triphosphate hydrolases"/>
    <property type="match status" value="4"/>
</dbReference>
<accession>A0A9Q1HKG3</accession>
<evidence type="ECO:0000256" key="6">
    <source>
        <dbReference type="ARBA" id="ARBA00022741"/>
    </source>
</evidence>
<dbReference type="GO" id="GO:0046872">
    <property type="term" value="F:metal ion binding"/>
    <property type="evidence" value="ECO:0007669"/>
    <property type="project" value="UniProtKB-KW"/>
</dbReference>
<organism evidence="13 14">
    <name type="scientific">Holothuria leucospilota</name>
    <name type="common">Black long sea cucumber</name>
    <name type="synonym">Mertensiothuria leucospilota</name>
    <dbReference type="NCBI Taxonomy" id="206669"/>
    <lineage>
        <taxon>Eukaryota</taxon>
        <taxon>Metazoa</taxon>
        <taxon>Echinodermata</taxon>
        <taxon>Eleutherozoa</taxon>
        <taxon>Echinozoa</taxon>
        <taxon>Holothuroidea</taxon>
        <taxon>Aspidochirotacea</taxon>
        <taxon>Aspidochirotida</taxon>
        <taxon>Holothuriidae</taxon>
        <taxon>Holothuria</taxon>
    </lineage>
</organism>
<dbReference type="EMBL" id="JAIZAY010000001">
    <property type="protein sequence ID" value="KAJ8050579.1"/>
    <property type="molecule type" value="Genomic_DNA"/>
</dbReference>
<evidence type="ECO:0000313" key="14">
    <source>
        <dbReference type="Proteomes" id="UP001152320"/>
    </source>
</evidence>
<dbReference type="InterPro" id="IPR049912">
    <property type="entry name" value="CRESS_DNA_REP"/>
</dbReference>
<comment type="caution">
    <text evidence="13">The sequence shown here is derived from an EMBL/GenBank/DDBJ whole genome shotgun (WGS) entry which is preliminary data.</text>
</comment>
<feature type="region of interest" description="Disordered" evidence="11">
    <location>
        <begin position="823"/>
        <end position="866"/>
    </location>
</feature>
<keyword evidence="3" id="KW-0235">DNA replication</keyword>